<dbReference type="AlphaFoldDB" id="Q7R8X9"/>
<protein>
    <submittedName>
        <fullName evidence="1">Uncharacterized protein</fullName>
    </submittedName>
</protein>
<proteinExistence type="predicted"/>
<keyword evidence="2" id="KW-1185">Reference proteome</keyword>
<dbReference type="PaxDb" id="73239-Q7R8X9"/>
<sequence>MLLLKLCGPFNVNGRTSFLVAHLNISLGLTIRKWKYI</sequence>
<evidence type="ECO:0000313" key="1">
    <source>
        <dbReference type="EMBL" id="EAA19448.1"/>
    </source>
</evidence>
<accession>Q7R8X9</accession>
<comment type="caution">
    <text evidence="1">The sequence shown here is derived from an EMBL/GenBank/DDBJ whole genome shotgun (WGS) entry which is preliminary data.</text>
</comment>
<dbReference type="EMBL" id="AABL01002526">
    <property type="protein sequence ID" value="EAA19448.1"/>
    <property type="molecule type" value="Genomic_DNA"/>
</dbReference>
<organism evidence="1 2">
    <name type="scientific">Plasmodium yoelii yoelii</name>
    <dbReference type="NCBI Taxonomy" id="73239"/>
    <lineage>
        <taxon>Eukaryota</taxon>
        <taxon>Sar</taxon>
        <taxon>Alveolata</taxon>
        <taxon>Apicomplexa</taxon>
        <taxon>Aconoidasida</taxon>
        <taxon>Haemosporida</taxon>
        <taxon>Plasmodiidae</taxon>
        <taxon>Plasmodium</taxon>
        <taxon>Plasmodium (Vinckeia)</taxon>
    </lineage>
</organism>
<evidence type="ECO:0000313" key="2">
    <source>
        <dbReference type="Proteomes" id="UP000008553"/>
    </source>
</evidence>
<name>Q7R8X9_PLAYO</name>
<gene>
    <name evidence="1" type="ORF">PY07091</name>
</gene>
<dbReference type="Proteomes" id="UP000008553">
    <property type="component" value="Unassembled WGS sequence"/>
</dbReference>
<reference evidence="1 2" key="1">
    <citation type="journal article" date="2002" name="Nature">
        <title>Genome sequence and comparative analysis of the model rodent malaria parasite Plasmodium yoelii yoelii.</title>
        <authorList>
            <person name="Carlton J.M."/>
            <person name="Angiuoli S.V."/>
            <person name="Suh B.B."/>
            <person name="Kooij T.W."/>
            <person name="Pertea M."/>
            <person name="Silva J.C."/>
            <person name="Ermolaeva M.D."/>
            <person name="Allen J.E."/>
            <person name="Selengut J.D."/>
            <person name="Koo H.L."/>
            <person name="Peterson J.D."/>
            <person name="Pop M."/>
            <person name="Kosack D.S."/>
            <person name="Shumway M.F."/>
            <person name="Bidwell S.L."/>
            <person name="Shallom S.J."/>
            <person name="van Aken S.E."/>
            <person name="Riedmuller S.B."/>
            <person name="Feldblyum T.V."/>
            <person name="Cho J.K."/>
            <person name="Quackenbush J."/>
            <person name="Sedegah M."/>
            <person name="Shoaibi A."/>
            <person name="Cummings L.M."/>
            <person name="Florens L."/>
            <person name="Yates J.R."/>
            <person name="Raine J.D."/>
            <person name="Sinden R.E."/>
            <person name="Harris M.A."/>
            <person name="Cunningham D.A."/>
            <person name="Preiser P.R."/>
            <person name="Bergman L.W."/>
            <person name="Vaidya A.B."/>
            <person name="van Lin L.H."/>
            <person name="Janse C.J."/>
            <person name="Waters A.P."/>
            <person name="Smith H.O."/>
            <person name="White O.R."/>
            <person name="Salzberg S.L."/>
            <person name="Venter J.C."/>
            <person name="Fraser C.M."/>
            <person name="Hoffman S.L."/>
            <person name="Gardner M.J."/>
            <person name="Carucci D.J."/>
        </authorList>
    </citation>
    <scope>NUCLEOTIDE SEQUENCE [LARGE SCALE GENOMIC DNA]</scope>
    <source>
        <strain evidence="1 2">17XNL</strain>
    </source>
</reference>
<dbReference type="InParanoid" id="Q7R8X9"/>